<accession>A0A1T4V0B8</accession>
<sequence>MNKTFLLFISLISFCFTGCTLEDETAEKIIIPVEKKQDYSSKAEEVFTEYAKKCTTGDMRAAPKVVHMYVSSLQKGDFDESVALPEIEDNFDVPEKIKPYEFQQVSTNAIYEMCLQKASSEGHKEYSNYFVSRGTVSAKISRKFYSEDRTSDGAYWSRRVTNLLGLKTGYYILGRLFCNDEKTFTIGADLLKESAKLGDENAKQYLFDLALNNNVFEKLSKNKDNLKD</sequence>
<keyword evidence="2" id="KW-1185">Reference proteome</keyword>
<proteinExistence type="predicted"/>
<dbReference type="RefSeq" id="WP_078927989.1">
    <property type="nucleotide sequence ID" value="NZ_FUXX01000004.1"/>
</dbReference>
<dbReference type="EMBL" id="FUXX01000004">
    <property type="protein sequence ID" value="SKA58308.1"/>
    <property type="molecule type" value="Genomic_DNA"/>
</dbReference>
<protein>
    <submittedName>
        <fullName evidence="1">Uncharacterized protein</fullName>
    </submittedName>
</protein>
<gene>
    <name evidence="1" type="ORF">SAMN02745213_00386</name>
</gene>
<dbReference type="AlphaFoldDB" id="A0A1T4V0B8"/>
<evidence type="ECO:0000313" key="2">
    <source>
        <dbReference type="Proteomes" id="UP000242432"/>
    </source>
</evidence>
<reference evidence="2" key="1">
    <citation type="submission" date="2017-02" db="EMBL/GenBank/DDBJ databases">
        <authorList>
            <person name="Varghese N."/>
            <person name="Submissions S."/>
        </authorList>
    </citation>
    <scope>NUCLEOTIDE SEQUENCE [LARGE SCALE GENOMIC DNA]</scope>
    <source>
        <strain evidence="2">DSM 3072</strain>
    </source>
</reference>
<dbReference type="Proteomes" id="UP000242432">
    <property type="component" value="Unassembled WGS sequence"/>
</dbReference>
<dbReference type="STRING" id="83771.SAMN02910357_02466"/>
<evidence type="ECO:0000313" key="1">
    <source>
        <dbReference type="EMBL" id="SKA58308.1"/>
    </source>
</evidence>
<organism evidence="1 2">
    <name type="scientific">Succinivibrio dextrinosolvens DSM 3072</name>
    <dbReference type="NCBI Taxonomy" id="1123324"/>
    <lineage>
        <taxon>Bacteria</taxon>
        <taxon>Pseudomonadati</taxon>
        <taxon>Pseudomonadota</taxon>
        <taxon>Gammaproteobacteria</taxon>
        <taxon>Aeromonadales</taxon>
        <taxon>Succinivibrionaceae</taxon>
        <taxon>Succinivibrio</taxon>
    </lineage>
</organism>
<name>A0A1T4V0B8_9GAMM</name>